<sequence>MFDSADYLDDTDLGAVAALLAGAPVPEGAACIDRLEALERLKSAACAAQARIAAEIADTGQPVRSVGAQVGLARHESPHRGRRLTTLAVALVDDLPHTLAALERGDINEHRAQLIADGTRDLAAADRRTVDAALADRLATLGDREVSLATAREVMRVDPAGATRRREDAITRRRVSGRWLGDGTGLISAVVSDVHYAAIMASLRQAAETDRARGDERSVEQLVADHFVARLTGQVTAERTPVRIDLVLSAEALLAGDDEPAEVAGFGPIPASVARAMAHASPEQATRIRRLFRIDDTDHLVAMESTARVFDGLLRDFITLRDQVCRTPWCGARIRAGDHVRRVADGGPTTGLNGQGLCEDCNLTKETPGWHHTVRSGPLEPHEVEVVTPTGHVHRSRAPAQPRARADWTEVEPGRWVQAA</sequence>
<dbReference type="InterPro" id="IPR003870">
    <property type="entry name" value="DUF222"/>
</dbReference>
<feature type="region of interest" description="Disordered" evidence="1">
    <location>
        <begin position="389"/>
        <end position="420"/>
    </location>
</feature>
<comment type="caution">
    <text evidence="3">The sequence shown here is derived from an EMBL/GenBank/DDBJ whole genome shotgun (WGS) entry which is preliminary data.</text>
</comment>
<keyword evidence="3" id="KW-0540">Nuclease</keyword>
<gene>
    <name evidence="3" type="ORF">GCM10009606_04170</name>
</gene>
<proteinExistence type="predicted"/>
<dbReference type="CDD" id="cd00085">
    <property type="entry name" value="HNHc"/>
    <property type="match status" value="1"/>
</dbReference>
<protein>
    <submittedName>
        <fullName evidence="3">HNH endonuclease signature motif containing protein</fullName>
    </submittedName>
</protein>
<evidence type="ECO:0000256" key="1">
    <source>
        <dbReference type="SAM" id="MobiDB-lite"/>
    </source>
</evidence>
<dbReference type="EMBL" id="BAAAJE010000001">
    <property type="protein sequence ID" value="GAA1127683.1"/>
    <property type="molecule type" value="Genomic_DNA"/>
</dbReference>
<name>A0ABN1U8C6_9ACTN</name>
<accession>A0ABN1U8C6</accession>
<dbReference type="Pfam" id="PF02720">
    <property type="entry name" value="DUF222"/>
    <property type="match status" value="1"/>
</dbReference>
<dbReference type="Proteomes" id="UP001499979">
    <property type="component" value="Unassembled WGS sequence"/>
</dbReference>
<reference evidence="3 4" key="1">
    <citation type="journal article" date="2019" name="Int. J. Syst. Evol. Microbiol.">
        <title>The Global Catalogue of Microorganisms (GCM) 10K type strain sequencing project: providing services to taxonomists for standard genome sequencing and annotation.</title>
        <authorList>
            <consortium name="The Broad Institute Genomics Platform"/>
            <consortium name="The Broad Institute Genome Sequencing Center for Infectious Disease"/>
            <person name="Wu L."/>
            <person name="Ma J."/>
        </authorList>
    </citation>
    <scope>NUCLEOTIDE SEQUENCE [LARGE SCALE GENOMIC DNA]</scope>
    <source>
        <strain evidence="3 4">JCM 11813</strain>
    </source>
</reference>
<evidence type="ECO:0000259" key="2">
    <source>
        <dbReference type="SMART" id="SM00507"/>
    </source>
</evidence>
<feature type="domain" description="HNH nuclease" evidence="2">
    <location>
        <begin position="313"/>
        <end position="363"/>
    </location>
</feature>
<dbReference type="GO" id="GO:0004519">
    <property type="term" value="F:endonuclease activity"/>
    <property type="evidence" value="ECO:0007669"/>
    <property type="project" value="UniProtKB-KW"/>
</dbReference>
<organism evidence="3 4">
    <name type="scientific">Nocardioides aquiterrae</name>
    <dbReference type="NCBI Taxonomy" id="203799"/>
    <lineage>
        <taxon>Bacteria</taxon>
        <taxon>Bacillati</taxon>
        <taxon>Actinomycetota</taxon>
        <taxon>Actinomycetes</taxon>
        <taxon>Propionibacteriales</taxon>
        <taxon>Nocardioidaceae</taxon>
        <taxon>Nocardioides</taxon>
    </lineage>
</organism>
<keyword evidence="4" id="KW-1185">Reference proteome</keyword>
<keyword evidence="3" id="KW-0378">Hydrolase</keyword>
<evidence type="ECO:0000313" key="4">
    <source>
        <dbReference type="Proteomes" id="UP001499979"/>
    </source>
</evidence>
<keyword evidence="3" id="KW-0255">Endonuclease</keyword>
<dbReference type="InterPro" id="IPR003615">
    <property type="entry name" value="HNH_nuc"/>
</dbReference>
<evidence type="ECO:0000313" key="3">
    <source>
        <dbReference type="EMBL" id="GAA1127683.1"/>
    </source>
</evidence>
<dbReference type="SMART" id="SM00507">
    <property type="entry name" value="HNHc"/>
    <property type="match status" value="1"/>
</dbReference>
<dbReference type="RefSeq" id="WP_343905204.1">
    <property type="nucleotide sequence ID" value="NZ_BAAAJE010000001.1"/>
</dbReference>